<reference evidence="1 2" key="1">
    <citation type="submission" date="2016-05" db="EMBL/GenBank/DDBJ databases">
        <title>Nuclear genome of Blastocystis sp. subtype 1 NandII.</title>
        <authorList>
            <person name="Gentekaki E."/>
            <person name="Curtis B."/>
            <person name="Stairs C."/>
            <person name="Eme L."/>
            <person name="Herman E."/>
            <person name="Klimes V."/>
            <person name="Arias M.C."/>
            <person name="Elias M."/>
            <person name="Hilliou F."/>
            <person name="Klute M."/>
            <person name="Malik S.-B."/>
            <person name="Pightling A."/>
            <person name="Rachubinski R."/>
            <person name="Salas D."/>
            <person name="Schlacht A."/>
            <person name="Suga H."/>
            <person name="Archibald J."/>
            <person name="Ball S.G."/>
            <person name="Clark G."/>
            <person name="Dacks J."/>
            <person name="Van Der Giezen M."/>
            <person name="Tsaousis A."/>
            <person name="Roger A."/>
        </authorList>
    </citation>
    <scope>NUCLEOTIDE SEQUENCE [LARGE SCALE GENOMIC DNA]</scope>
    <source>
        <strain evidence="2">ATCC 50177 / NandII</strain>
    </source>
</reference>
<dbReference type="GO" id="GO:0016787">
    <property type="term" value="F:hydrolase activity"/>
    <property type="evidence" value="ECO:0007669"/>
    <property type="project" value="UniProtKB-KW"/>
</dbReference>
<dbReference type="SUPFAM" id="SSF52058">
    <property type="entry name" value="L domain-like"/>
    <property type="match status" value="1"/>
</dbReference>
<dbReference type="Gene3D" id="3.80.10.10">
    <property type="entry name" value="Ribonuclease Inhibitor"/>
    <property type="match status" value="2"/>
</dbReference>
<comment type="caution">
    <text evidence="1">The sequence shown here is derived from an EMBL/GenBank/DDBJ whole genome shotgun (WGS) entry which is preliminary data.</text>
</comment>
<dbReference type="EMBL" id="LXWW01000037">
    <property type="protein sequence ID" value="OAO17281.1"/>
    <property type="molecule type" value="Genomic_DNA"/>
</dbReference>
<dbReference type="PANTHER" id="PTHR45661:SF3">
    <property type="entry name" value="IG-LIKE DOMAIN-CONTAINING PROTEIN"/>
    <property type="match status" value="1"/>
</dbReference>
<dbReference type="PANTHER" id="PTHR45661">
    <property type="entry name" value="SURFACE ANTIGEN"/>
    <property type="match status" value="1"/>
</dbReference>
<gene>
    <name evidence="1" type="ORF">AV274_0992</name>
</gene>
<dbReference type="OrthoDB" id="442066at2759"/>
<dbReference type="InterPro" id="IPR053139">
    <property type="entry name" value="Surface_bspA-like"/>
</dbReference>
<evidence type="ECO:0000313" key="2">
    <source>
        <dbReference type="Proteomes" id="UP000078348"/>
    </source>
</evidence>
<sequence length="555" mass="63444">MVYEGFQIGSKSVCYGRSYYQDIQRVEYEGGLCNGCRWGEGTLYDRNGAVVYKGQWMNDEHEFEKSVVLERYDGGFPMLHSLITYLGIDPRCCRFPEWKSVDFSCFPNLKELEVEEGCFEYVREVRMVELKKLEKVVIGKDCFNAENTQKSGFYLKKCEALKELTIGSNSFHHYRNCEIVNNSSLESIAMEKDAFYSSNSILKNLPKLTTLNVRQNCFYECSRAEFQDLTELTTLKIGSCAFTFNPTNYTAHVEECFDSCSESEDEDVSWLIMKNLPNLKILSVLSGLKSTTFAFPTHIVLEEMPAITKCLLPLAFQSFSSLTKHNIGALAKHSAFPLPSFVEIHNRDELTALSSSVTQLHLSYNTCHSLLQLDLSRFANVKEIRIDGYSFQSVEEVKVIGLNKLEVVVIGKKCFTKESEWPELHTTGKFYLKDCKKLKKVIIGAYSFREYSICEIQNLPAVEVIAMGAVNDWSESFMSASLELKNMPKLKFLNFDLPKLTKLFFNEYDSKTFRNATRIVLENIPSVTEVIENNTFHFNNVRKHNISPALEAAFS</sequence>
<keyword evidence="2" id="KW-1185">Reference proteome</keyword>
<keyword evidence="1" id="KW-0378">Hydrolase</keyword>
<accession>A0A196SLX3</accession>
<evidence type="ECO:0000313" key="1">
    <source>
        <dbReference type="EMBL" id="OAO17281.1"/>
    </source>
</evidence>
<proteinExistence type="predicted"/>
<name>A0A196SLX3_BLAHN</name>
<dbReference type="InterPro" id="IPR032675">
    <property type="entry name" value="LRR_dom_sf"/>
</dbReference>
<dbReference type="SUPFAM" id="SSF82185">
    <property type="entry name" value="Histone H3 K4-specific methyltransferase SET7/9 N-terminal domain"/>
    <property type="match status" value="1"/>
</dbReference>
<protein>
    <submittedName>
        <fullName evidence="1">Ubiquitin carboxyl-terminal hydrolase 31</fullName>
    </submittedName>
</protein>
<dbReference type="AlphaFoldDB" id="A0A196SLX3"/>
<dbReference type="Proteomes" id="UP000078348">
    <property type="component" value="Unassembled WGS sequence"/>
</dbReference>
<organism evidence="1 2">
    <name type="scientific">Blastocystis sp. subtype 1 (strain ATCC 50177 / NandII)</name>
    <dbReference type="NCBI Taxonomy" id="478820"/>
    <lineage>
        <taxon>Eukaryota</taxon>
        <taxon>Sar</taxon>
        <taxon>Stramenopiles</taxon>
        <taxon>Bigyra</taxon>
        <taxon>Opalozoa</taxon>
        <taxon>Opalinata</taxon>
        <taxon>Blastocystidae</taxon>
        <taxon>Blastocystis</taxon>
    </lineage>
</organism>